<dbReference type="AlphaFoldDB" id="A0A511MH59"/>
<reference evidence="1 2" key="1">
    <citation type="submission" date="2019-07" db="EMBL/GenBank/DDBJ databases">
        <title>Whole genome shotgun sequence of Nocardia ninae NBRC 108245.</title>
        <authorList>
            <person name="Hosoyama A."/>
            <person name="Uohara A."/>
            <person name="Ohji S."/>
            <person name="Ichikawa N."/>
        </authorList>
    </citation>
    <scope>NUCLEOTIDE SEQUENCE [LARGE SCALE GENOMIC DNA]</scope>
    <source>
        <strain evidence="1 2">NBRC 108245</strain>
    </source>
</reference>
<dbReference type="Proteomes" id="UP000321424">
    <property type="component" value="Unassembled WGS sequence"/>
</dbReference>
<dbReference type="EMBL" id="BJXA01000030">
    <property type="protein sequence ID" value="GEM39919.1"/>
    <property type="molecule type" value="Genomic_DNA"/>
</dbReference>
<evidence type="ECO:0000313" key="2">
    <source>
        <dbReference type="Proteomes" id="UP000321424"/>
    </source>
</evidence>
<protein>
    <recommendedName>
        <fullName evidence="3">DUF4254 domain-containing protein</fullName>
    </recommendedName>
</protein>
<comment type="caution">
    <text evidence="1">The sequence shown here is derived from an EMBL/GenBank/DDBJ whole genome shotgun (WGS) entry which is preliminary data.</text>
</comment>
<name>A0A511MH59_9NOCA</name>
<keyword evidence="2" id="KW-1185">Reference proteome</keyword>
<dbReference type="RefSeq" id="WP_246181005.1">
    <property type="nucleotide sequence ID" value="NZ_BJXA01000030.1"/>
</dbReference>
<evidence type="ECO:0000313" key="1">
    <source>
        <dbReference type="EMBL" id="GEM39919.1"/>
    </source>
</evidence>
<proteinExistence type="predicted"/>
<accession>A0A511MH59</accession>
<organism evidence="1 2">
    <name type="scientific">Nocardia ninae NBRC 108245</name>
    <dbReference type="NCBI Taxonomy" id="1210091"/>
    <lineage>
        <taxon>Bacteria</taxon>
        <taxon>Bacillati</taxon>
        <taxon>Actinomycetota</taxon>
        <taxon>Actinomycetes</taxon>
        <taxon>Mycobacteriales</taxon>
        <taxon>Nocardiaceae</taxon>
        <taxon>Nocardia</taxon>
    </lineage>
</organism>
<dbReference type="Pfam" id="PF14063">
    <property type="entry name" value="DUF4254"/>
    <property type="match status" value="1"/>
</dbReference>
<dbReference type="InterPro" id="IPR025350">
    <property type="entry name" value="DUF4254"/>
</dbReference>
<evidence type="ECO:0008006" key="3">
    <source>
        <dbReference type="Google" id="ProtNLM"/>
    </source>
</evidence>
<sequence length="167" mass="17887">MNDHDGADGEAVMRVALPSKDMVLQACAGTVAIPHLVLQAAYELASLHEARLDLTADFHAIDHERARLVSRIDGWVNAEKPSASGAAYLHTETVGMVIDRLAQFSVDARPISGPNAPTLRLVYAQHRLTQLAFAYGDLAFEVAAGARRLPDFSFPLDGEGAGQRPSG</sequence>
<gene>
    <name evidence="1" type="ORF">NN4_44380</name>
</gene>